<dbReference type="PANTHER" id="PTHR47267">
    <property type="match status" value="1"/>
</dbReference>
<dbReference type="Gene3D" id="3.40.50.1000">
    <property type="entry name" value="HAD superfamily/HAD-like"/>
    <property type="match status" value="1"/>
</dbReference>
<evidence type="ECO:0000256" key="5">
    <source>
        <dbReference type="ARBA" id="ARBA00034778"/>
    </source>
</evidence>
<dbReference type="OrthoDB" id="5498330at2"/>
<evidence type="ECO:0000256" key="4">
    <source>
        <dbReference type="ARBA" id="ARBA00022842"/>
    </source>
</evidence>
<organism evidence="6 7">
    <name type="scientific">Gilliamella apis</name>
    <dbReference type="NCBI Taxonomy" id="1970738"/>
    <lineage>
        <taxon>Bacteria</taxon>
        <taxon>Pseudomonadati</taxon>
        <taxon>Pseudomonadota</taxon>
        <taxon>Gammaproteobacteria</taxon>
        <taxon>Orbales</taxon>
        <taxon>Orbaceae</taxon>
        <taxon>Gilliamella</taxon>
    </lineage>
</organism>
<evidence type="ECO:0000256" key="1">
    <source>
        <dbReference type="ARBA" id="ARBA00001946"/>
    </source>
</evidence>
<keyword evidence="3" id="KW-0378">Hydrolase</keyword>
<dbReference type="AlphaFoldDB" id="A0A242NV72"/>
<dbReference type="PANTHER" id="PTHR47267:SF4">
    <property type="entry name" value="PYRIDOXAL PHOSPHATE PHOSPHATASE YIGL"/>
    <property type="match status" value="1"/>
</dbReference>
<evidence type="ECO:0000256" key="3">
    <source>
        <dbReference type="ARBA" id="ARBA00022801"/>
    </source>
</evidence>
<proteinExistence type="inferred from homology"/>
<dbReference type="GO" id="GO:0000287">
    <property type="term" value="F:magnesium ion binding"/>
    <property type="evidence" value="ECO:0007669"/>
    <property type="project" value="UniProtKB-ARBA"/>
</dbReference>
<accession>A0A242P5R1</accession>
<dbReference type="CDD" id="cd07516">
    <property type="entry name" value="HAD_Pase"/>
    <property type="match status" value="1"/>
</dbReference>
<evidence type="ECO:0000313" key="6">
    <source>
        <dbReference type="EMBL" id="OTQ50288.1"/>
    </source>
</evidence>
<keyword evidence="4" id="KW-0460">Magnesium</keyword>
<dbReference type="InterPro" id="IPR023214">
    <property type="entry name" value="HAD_sf"/>
</dbReference>
<evidence type="ECO:0000313" key="7">
    <source>
        <dbReference type="Proteomes" id="UP000194968"/>
    </source>
</evidence>
<protein>
    <submittedName>
        <fullName evidence="6">Sugar/pyridoxal phosphate phosphatase YigL</fullName>
    </submittedName>
</protein>
<dbReference type="SFLD" id="SFLDS00003">
    <property type="entry name" value="Haloacid_Dehalogenase"/>
    <property type="match status" value="1"/>
</dbReference>
<dbReference type="InterPro" id="IPR000150">
    <property type="entry name" value="Cof"/>
</dbReference>
<dbReference type="Proteomes" id="UP000194968">
    <property type="component" value="Unassembled WGS sequence"/>
</dbReference>
<keyword evidence="2" id="KW-0479">Metal-binding</keyword>
<dbReference type="PROSITE" id="PS01229">
    <property type="entry name" value="COF_2"/>
    <property type="match status" value="1"/>
</dbReference>
<dbReference type="PROSITE" id="PS01228">
    <property type="entry name" value="COF_1"/>
    <property type="match status" value="1"/>
</dbReference>
<dbReference type="InterPro" id="IPR036412">
    <property type="entry name" value="HAD-like_sf"/>
</dbReference>
<accession>A0A242NV72</accession>
<dbReference type="SUPFAM" id="SSF56784">
    <property type="entry name" value="HAD-like"/>
    <property type="match status" value="1"/>
</dbReference>
<dbReference type="Pfam" id="PF08282">
    <property type="entry name" value="Hydrolase_3"/>
    <property type="match status" value="1"/>
</dbReference>
<dbReference type="NCBIfam" id="TIGR01484">
    <property type="entry name" value="HAD-SF-IIB"/>
    <property type="match status" value="1"/>
</dbReference>
<dbReference type="GO" id="GO:0016791">
    <property type="term" value="F:phosphatase activity"/>
    <property type="evidence" value="ECO:0007669"/>
    <property type="project" value="UniProtKB-ARBA"/>
</dbReference>
<comment type="cofactor">
    <cofactor evidence="1">
        <name>Mg(2+)</name>
        <dbReference type="ChEBI" id="CHEBI:18420"/>
    </cofactor>
</comment>
<dbReference type="Gene3D" id="3.30.1240.10">
    <property type="match status" value="1"/>
</dbReference>
<evidence type="ECO:0000256" key="2">
    <source>
        <dbReference type="ARBA" id="ARBA00022723"/>
    </source>
</evidence>
<dbReference type="NCBIfam" id="TIGR00099">
    <property type="entry name" value="Cof-subfamily"/>
    <property type="match status" value="1"/>
</dbReference>
<comment type="similarity">
    <text evidence="5">Belongs to the HAD-like hydrolase superfamily. Cof family.</text>
</comment>
<dbReference type="InterPro" id="IPR006379">
    <property type="entry name" value="HAD-SF_hydro_IIB"/>
</dbReference>
<comment type="caution">
    <text evidence="6">The sequence shown here is derived from an EMBL/GenBank/DDBJ whole genome shotgun (WGS) entry which is preliminary data.</text>
</comment>
<dbReference type="SFLD" id="SFLDG01140">
    <property type="entry name" value="C2.B:_Phosphomannomutase_and_P"/>
    <property type="match status" value="1"/>
</dbReference>
<dbReference type="RefSeq" id="WP_065579353.1">
    <property type="nucleotide sequence ID" value="NZ_LZGI01000020.1"/>
</dbReference>
<dbReference type="EMBL" id="NASK01000088">
    <property type="protein sequence ID" value="OTQ50288.1"/>
    <property type="molecule type" value="Genomic_DNA"/>
</dbReference>
<name>A0A242NV72_9GAMM</name>
<gene>
    <name evidence="6" type="ORF">B6D06_04660</name>
</gene>
<sequence length="268" mass="30100">MFHFVASDLDGTLLNTEHSLSPFTKKILQALRQMGIHFAFATGRHHIDVGQMRENMEIDAFMITANGARVHDSRGNLVFSRSFEANIACELAQICQDSPYIYTHVYRGDDWLINKPDAYSLSFFTDTQFKYQFFDPRNFAADDIAKIYFTTSDVAHNHHLVELKHKIEQQFGKKVSIAFSTANCLEVMAENVTKGSALKLVVESLGYQLKDSIAFGDGMNDYEMLKMAGKGCIMKDASPELKSLLPELEVIGSNADDAVPHYLANLLL</sequence>
<reference evidence="6 7" key="1">
    <citation type="submission" date="2017-03" db="EMBL/GenBank/DDBJ databases">
        <title>Comparative genomics of honeybee gut symbionts reveal geographically distinct and subgroup specific antibiotic resistance.</title>
        <authorList>
            <person name="Ludvigsen J."/>
            <person name="Porcellato D."/>
            <person name="Labee-Lund T.M."/>
            <person name="Amdam G.V."/>
            <person name="Rudi K."/>
        </authorList>
    </citation>
    <scope>NUCLEOTIDE SEQUENCE [LARGE SCALE GENOMIC DNA]</scope>
    <source>
        <strain evidence="6 7">A-4-12</strain>
    </source>
</reference>